<evidence type="ECO:0000313" key="3">
    <source>
        <dbReference type="Proteomes" id="UP001487740"/>
    </source>
</evidence>
<proteinExistence type="predicted"/>
<keyword evidence="3" id="KW-1185">Reference proteome</keyword>
<accession>A0AAW0TVT7</accession>
<dbReference type="AlphaFoldDB" id="A0AAW0TVT7"/>
<name>A0AAW0TVT7_SCYPA</name>
<evidence type="ECO:0000256" key="1">
    <source>
        <dbReference type="SAM" id="MobiDB-lite"/>
    </source>
</evidence>
<protein>
    <submittedName>
        <fullName evidence="2">Uncharacterized protein</fullName>
    </submittedName>
</protein>
<feature type="region of interest" description="Disordered" evidence="1">
    <location>
        <begin position="1"/>
        <end position="38"/>
    </location>
</feature>
<feature type="compositionally biased region" description="Basic and acidic residues" evidence="1">
    <location>
        <begin position="16"/>
        <end position="38"/>
    </location>
</feature>
<reference evidence="2 3" key="1">
    <citation type="submission" date="2023-03" db="EMBL/GenBank/DDBJ databases">
        <title>High-quality genome of Scylla paramamosain provides insights in environmental adaptation.</title>
        <authorList>
            <person name="Zhang L."/>
        </authorList>
    </citation>
    <scope>NUCLEOTIDE SEQUENCE [LARGE SCALE GENOMIC DNA]</scope>
    <source>
        <strain evidence="2">LZ_2023a</strain>
        <tissue evidence="2">Muscle</tissue>
    </source>
</reference>
<sequence length="147" mass="16357">MIPPTHQASVKRHLHEHHDSSHSPSSSHDHSHDHISSHDLSHTLQMLMTGLSESPHLSAMLEGLVVDDKEETEAMESVKNNLTWGPPSCPSKFPTVTFVPFLPRRAFGVVNGVSRPPHGHGSFYAHRPPGLVDVLNSPRLWLPVQWL</sequence>
<organism evidence="2 3">
    <name type="scientific">Scylla paramamosain</name>
    <name type="common">Mud crab</name>
    <dbReference type="NCBI Taxonomy" id="85552"/>
    <lineage>
        <taxon>Eukaryota</taxon>
        <taxon>Metazoa</taxon>
        <taxon>Ecdysozoa</taxon>
        <taxon>Arthropoda</taxon>
        <taxon>Crustacea</taxon>
        <taxon>Multicrustacea</taxon>
        <taxon>Malacostraca</taxon>
        <taxon>Eumalacostraca</taxon>
        <taxon>Eucarida</taxon>
        <taxon>Decapoda</taxon>
        <taxon>Pleocyemata</taxon>
        <taxon>Brachyura</taxon>
        <taxon>Eubrachyura</taxon>
        <taxon>Portunoidea</taxon>
        <taxon>Portunidae</taxon>
        <taxon>Portuninae</taxon>
        <taxon>Scylla</taxon>
    </lineage>
</organism>
<dbReference type="Proteomes" id="UP001487740">
    <property type="component" value="Unassembled WGS sequence"/>
</dbReference>
<evidence type="ECO:0000313" key="2">
    <source>
        <dbReference type="EMBL" id="KAK8391844.1"/>
    </source>
</evidence>
<dbReference type="EMBL" id="JARAKH010000023">
    <property type="protein sequence ID" value="KAK8391844.1"/>
    <property type="molecule type" value="Genomic_DNA"/>
</dbReference>
<comment type="caution">
    <text evidence="2">The sequence shown here is derived from an EMBL/GenBank/DDBJ whole genome shotgun (WGS) entry which is preliminary data.</text>
</comment>
<gene>
    <name evidence="2" type="ORF">O3P69_017452</name>
</gene>